<dbReference type="AlphaFoldDB" id="A0AAE3KUZ6"/>
<comment type="catalytic activity">
    <reaction evidence="11">
        <text>L-seryl-[protein] + ATP = O-phospho-L-seryl-[protein] + ADP + H(+)</text>
        <dbReference type="Rhea" id="RHEA:17989"/>
        <dbReference type="Rhea" id="RHEA-COMP:9863"/>
        <dbReference type="Rhea" id="RHEA-COMP:11604"/>
        <dbReference type="ChEBI" id="CHEBI:15378"/>
        <dbReference type="ChEBI" id="CHEBI:29999"/>
        <dbReference type="ChEBI" id="CHEBI:30616"/>
        <dbReference type="ChEBI" id="CHEBI:83421"/>
        <dbReference type="ChEBI" id="CHEBI:456216"/>
        <dbReference type="EC" id="2.7.11.1"/>
    </reaction>
</comment>
<evidence type="ECO:0000256" key="12">
    <source>
        <dbReference type="SAM" id="Coils"/>
    </source>
</evidence>
<dbReference type="EC" id="2.7.11.1" evidence="1"/>
<dbReference type="PANTHER" id="PTHR47679:SF2">
    <property type="entry name" value="C-TERMINAL OF ROC (COR) DOMAIN-CONTAINING PROTEIN"/>
    <property type="match status" value="1"/>
</dbReference>
<dbReference type="InterPro" id="IPR057263">
    <property type="entry name" value="COR-B"/>
</dbReference>
<protein>
    <recommendedName>
        <fullName evidence="1">non-specific serine/threonine protein kinase</fullName>
        <ecNumber evidence="1">2.7.11.1</ecNumber>
    </recommendedName>
</protein>
<evidence type="ECO:0000256" key="7">
    <source>
        <dbReference type="ARBA" id="ARBA00022777"/>
    </source>
</evidence>
<dbReference type="EMBL" id="JAMZMM010000461">
    <property type="protein sequence ID" value="MCP2732032.1"/>
    <property type="molecule type" value="Genomic_DNA"/>
</dbReference>
<dbReference type="InterPro" id="IPR036388">
    <property type="entry name" value="WH-like_DNA-bd_sf"/>
</dbReference>
<keyword evidence="4" id="KW-0808">Transferase</keyword>
<dbReference type="InterPro" id="IPR032171">
    <property type="entry name" value="COR-A"/>
</dbReference>
<sequence>RNQIKEIPESLAQLTNLTKLYLWGNQISELPHTLTNLRKLTILHLENNPLSIPPETLRQGWGENGWEPGNPQSILNYYFTTRNPEETQTLYEAKLLLVGEGGSGKTSLANKILNPEYQLKPETEDTSTEGIDILKWEFTTANGKQYRINIWDFGGQEIYHQTHQFFLTERSLYLLVADSRKEDTDHYFWLQIIQLLSKNSPVILIQNEKQDRTCNLNLNQLRGEFANLRDTLPINLATNRGLTELQSELQHQLEKLIPNGIPFPNKWFAVRYTLENDGRNYIEYSEYQNTCRRHGITNRDEMCQLSQFLHDLGICLHFQNDPILCHRLILKPNWGTTAVYKILDHKKVKQNLGQFNDKDLKDIWQADEYADMRHQLLQLMKEFKVCYEIPRRQGEYIAPHLLSSESPTYQWHTENNLILRYKYNGFMPKGILTRFIVEMHKEIENVSEPENALVWKTGVILKDNGARAEIIEYYHKKEIIIRVSGNRTRDLLTIIDRKFMEIHDSFDGLNYDTLIPCNCQVCKPSQNPYSFPLNRLYNYIDKHRPTIECYESAEDVNVRGLIDGVISEYSDNPEFPGDYGEGFMGKPGRGYRGRYRRELKPRDAPANPTVNISVNTPIYNNNKQEQEMSNDKIWHGDRVEGSKIGSINSLQGSVGDIHGNNIVNNYNDTDKQSLAEAAKEIQELMEQLSTTHNTDSMVAKVEFAGEIVKQIDANPNLGGRILSASKAGGVAAIGQFLNHPLASFAIAALEDWQKTK</sequence>
<evidence type="ECO:0000256" key="3">
    <source>
        <dbReference type="ARBA" id="ARBA00022614"/>
    </source>
</evidence>
<dbReference type="SUPFAM" id="SSF52075">
    <property type="entry name" value="Outer arm dynein light chain 1"/>
    <property type="match status" value="1"/>
</dbReference>
<keyword evidence="3" id="KW-0433">Leucine-rich repeat</keyword>
<feature type="coiled-coil region" evidence="12">
    <location>
        <begin position="667"/>
        <end position="694"/>
    </location>
</feature>
<keyword evidence="6" id="KW-0547">Nucleotide-binding</keyword>
<evidence type="ECO:0000256" key="4">
    <source>
        <dbReference type="ARBA" id="ARBA00022679"/>
    </source>
</evidence>
<feature type="domain" description="Roc" evidence="13">
    <location>
        <begin position="86"/>
        <end position="256"/>
    </location>
</feature>
<keyword evidence="7" id="KW-0418">Kinase</keyword>
<evidence type="ECO:0000256" key="6">
    <source>
        <dbReference type="ARBA" id="ARBA00022741"/>
    </source>
</evidence>
<dbReference type="SMART" id="SM00369">
    <property type="entry name" value="LRR_TYP"/>
    <property type="match status" value="2"/>
</dbReference>
<dbReference type="InterPro" id="IPR025875">
    <property type="entry name" value="Leu-rich_rpt_4"/>
</dbReference>
<keyword evidence="5" id="KW-0677">Repeat</keyword>
<dbReference type="PRINTS" id="PR00449">
    <property type="entry name" value="RASTRNSFRMNG"/>
</dbReference>
<comment type="caution">
    <text evidence="14">The sequence shown here is derived from an EMBL/GenBank/DDBJ whole genome shotgun (WGS) entry which is preliminary data.</text>
</comment>
<dbReference type="Gene3D" id="3.80.10.10">
    <property type="entry name" value="Ribonuclease Inhibitor"/>
    <property type="match status" value="1"/>
</dbReference>
<keyword evidence="9" id="KW-0342">GTP-binding</keyword>
<feature type="non-terminal residue" evidence="14">
    <location>
        <position position="1"/>
    </location>
</feature>
<evidence type="ECO:0000256" key="9">
    <source>
        <dbReference type="ARBA" id="ARBA00023134"/>
    </source>
</evidence>
<dbReference type="PANTHER" id="PTHR47679">
    <property type="entry name" value="PROTEIN TORNADO 1"/>
    <property type="match status" value="1"/>
</dbReference>
<evidence type="ECO:0000256" key="2">
    <source>
        <dbReference type="ARBA" id="ARBA00022527"/>
    </source>
</evidence>
<dbReference type="GO" id="GO:0005524">
    <property type="term" value="F:ATP binding"/>
    <property type="evidence" value="ECO:0007669"/>
    <property type="project" value="UniProtKB-KW"/>
</dbReference>
<evidence type="ECO:0000313" key="14">
    <source>
        <dbReference type="EMBL" id="MCP2732032.1"/>
    </source>
</evidence>
<evidence type="ECO:0000256" key="10">
    <source>
        <dbReference type="ARBA" id="ARBA00047899"/>
    </source>
</evidence>
<dbReference type="Pfam" id="PF25497">
    <property type="entry name" value="COR-B"/>
    <property type="match status" value="1"/>
</dbReference>
<dbReference type="PROSITE" id="PS51450">
    <property type="entry name" value="LRR"/>
    <property type="match status" value="1"/>
</dbReference>
<dbReference type="Pfam" id="PF08477">
    <property type="entry name" value="Roc"/>
    <property type="match status" value="1"/>
</dbReference>
<evidence type="ECO:0000256" key="5">
    <source>
        <dbReference type="ARBA" id="ARBA00022737"/>
    </source>
</evidence>
<dbReference type="Pfam" id="PF16095">
    <property type="entry name" value="COR-A"/>
    <property type="match status" value="1"/>
</dbReference>
<evidence type="ECO:0000256" key="8">
    <source>
        <dbReference type="ARBA" id="ARBA00022840"/>
    </source>
</evidence>
<dbReference type="GO" id="GO:0004674">
    <property type="term" value="F:protein serine/threonine kinase activity"/>
    <property type="evidence" value="ECO:0007669"/>
    <property type="project" value="UniProtKB-KW"/>
</dbReference>
<comment type="catalytic activity">
    <reaction evidence="10">
        <text>L-threonyl-[protein] + ATP = O-phospho-L-threonyl-[protein] + ADP + H(+)</text>
        <dbReference type="Rhea" id="RHEA:46608"/>
        <dbReference type="Rhea" id="RHEA-COMP:11060"/>
        <dbReference type="Rhea" id="RHEA-COMP:11605"/>
        <dbReference type="ChEBI" id="CHEBI:15378"/>
        <dbReference type="ChEBI" id="CHEBI:30013"/>
        <dbReference type="ChEBI" id="CHEBI:30616"/>
        <dbReference type="ChEBI" id="CHEBI:61977"/>
        <dbReference type="ChEBI" id="CHEBI:456216"/>
        <dbReference type="EC" id="2.7.11.1"/>
    </reaction>
</comment>
<keyword evidence="8" id="KW-0067">ATP-binding</keyword>
<evidence type="ECO:0000259" key="13">
    <source>
        <dbReference type="PROSITE" id="PS51424"/>
    </source>
</evidence>
<keyword evidence="12" id="KW-0175">Coiled coil</keyword>
<dbReference type="RefSeq" id="WP_254014760.1">
    <property type="nucleotide sequence ID" value="NZ_JAMZMM010000461.1"/>
</dbReference>
<dbReference type="InterPro" id="IPR020859">
    <property type="entry name" value="ROC"/>
</dbReference>
<dbReference type="Gene3D" id="3.30.310.200">
    <property type="match status" value="1"/>
</dbReference>
<dbReference type="InterPro" id="IPR032675">
    <property type="entry name" value="LRR_dom_sf"/>
</dbReference>
<dbReference type="Pfam" id="PF12799">
    <property type="entry name" value="LRR_4"/>
    <property type="match status" value="1"/>
</dbReference>
<name>A0AAE3KUZ6_9CYAN</name>
<dbReference type="PROSITE" id="PS51424">
    <property type="entry name" value="ROC"/>
    <property type="match status" value="1"/>
</dbReference>
<accession>A0AAE3KUZ6</accession>
<evidence type="ECO:0000256" key="11">
    <source>
        <dbReference type="ARBA" id="ARBA00048679"/>
    </source>
</evidence>
<dbReference type="SUPFAM" id="SSF52540">
    <property type="entry name" value="P-loop containing nucleoside triphosphate hydrolases"/>
    <property type="match status" value="1"/>
</dbReference>
<gene>
    <name evidence="14" type="ORF">NJ959_26735</name>
</gene>
<keyword evidence="2" id="KW-0723">Serine/threonine-protein kinase</keyword>
<dbReference type="Gene3D" id="3.40.50.300">
    <property type="entry name" value="P-loop containing nucleotide triphosphate hydrolases"/>
    <property type="match status" value="1"/>
</dbReference>
<dbReference type="InterPro" id="IPR001611">
    <property type="entry name" value="Leu-rich_rpt"/>
</dbReference>
<dbReference type="Gene3D" id="1.10.10.10">
    <property type="entry name" value="Winged helix-like DNA-binding domain superfamily/Winged helix DNA-binding domain"/>
    <property type="match status" value="1"/>
</dbReference>
<dbReference type="InterPro" id="IPR003591">
    <property type="entry name" value="Leu-rich_rpt_typical-subtyp"/>
</dbReference>
<reference evidence="14" key="1">
    <citation type="submission" date="2022-06" db="EMBL/GenBank/DDBJ databases">
        <title>New cyanobacteria of genus Symplocastrum in benthos of Lake Baikal.</title>
        <authorList>
            <person name="Sorokovikova E."/>
            <person name="Tikhonova I."/>
            <person name="Krasnopeev A."/>
            <person name="Evseev P."/>
            <person name="Gladkikh A."/>
            <person name="Belykh O."/>
        </authorList>
    </citation>
    <scope>NUCLEOTIDE SEQUENCE</scope>
    <source>
        <strain evidence="14">BBK-W-15</strain>
    </source>
</reference>
<keyword evidence="15" id="KW-1185">Reference proteome</keyword>
<evidence type="ECO:0000256" key="1">
    <source>
        <dbReference type="ARBA" id="ARBA00012513"/>
    </source>
</evidence>
<dbReference type="InterPro" id="IPR027417">
    <property type="entry name" value="P-loop_NTPase"/>
</dbReference>
<dbReference type="Gene3D" id="1.10.10.2200">
    <property type="match status" value="1"/>
</dbReference>
<proteinExistence type="predicted"/>
<organism evidence="14 15">
    <name type="scientific">Limnofasciculus baicalensis BBK-W-15</name>
    <dbReference type="NCBI Taxonomy" id="2699891"/>
    <lineage>
        <taxon>Bacteria</taxon>
        <taxon>Bacillati</taxon>
        <taxon>Cyanobacteriota</taxon>
        <taxon>Cyanophyceae</taxon>
        <taxon>Coleofasciculales</taxon>
        <taxon>Coleofasciculaceae</taxon>
        <taxon>Limnofasciculus</taxon>
        <taxon>Limnofasciculus baicalensis</taxon>
    </lineage>
</organism>
<evidence type="ECO:0000313" key="15">
    <source>
        <dbReference type="Proteomes" id="UP001204953"/>
    </source>
</evidence>
<dbReference type="Proteomes" id="UP001204953">
    <property type="component" value="Unassembled WGS sequence"/>
</dbReference>